<comment type="caution">
    <text evidence="2">The sequence shown here is derived from an EMBL/GenBank/DDBJ whole genome shotgun (WGS) entry which is preliminary data.</text>
</comment>
<keyword evidence="1" id="KW-0812">Transmembrane</keyword>
<gene>
    <name evidence="2" type="ORF">EJ08DRAFT_94873</name>
</gene>
<feature type="transmembrane region" description="Helical" evidence="1">
    <location>
        <begin position="73"/>
        <end position="92"/>
    </location>
</feature>
<organism evidence="2 3">
    <name type="scientific">Tothia fuscella</name>
    <dbReference type="NCBI Taxonomy" id="1048955"/>
    <lineage>
        <taxon>Eukaryota</taxon>
        <taxon>Fungi</taxon>
        <taxon>Dikarya</taxon>
        <taxon>Ascomycota</taxon>
        <taxon>Pezizomycotina</taxon>
        <taxon>Dothideomycetes</taxon>
        <taxon>Pleosporomycetidae</taxon>
        <taxon>Venturiales</taxon>
        <taxon>Cylindrosympodiaceae</taxon>
        <taxon>Tothia</taxon>
    </lineage>
</organism>
<feature type="transmembrane region" description="Helical" evidence="1">
    <location>
        <begin position="41"/>
        <end position="61"/>
    </location>
</feature>
<sequence>MRPTLLLAQQQVLQLSGPVLPIALLVTSTLSSSTTPYRHSLFANAIAWLVICVGFGVKLGVKIGAGSARKRRLSWLAGLLYALALVCDRAAADQEGVWWSKALLPLAVYVVFRCAFERDGTAQSSEKNNTTTLDRINSAGIWKLLLVATGTSIISLGGFAFTRFPVSILGLCSVLLMASAFLILEYNLGVHQEERVHSPMSRRGPHIGTWQQWSQLSALSPPSLLRVSIPQNGCFDFRRVLRRTQDRLEFWFMNGMPATIFLEFLLNVPKLHLYY</sequence>
<feature type="transmembrane region" description="Helical" evidence="1">
    <location>
        <begin position="144"/>
        <end position="162"/>
    </location>
</feature>
<proteinExistence type="predicted"/>
<evidence type="ECO:0000313" key="2">
    <source>
        <dbReference type="EMBL" id="KAF2433203.1"/>
    </source>
</evidence>
<feature type="transmembrane region" description="Helical" evidence="1">
    <location>
        <begin position="248"/>
        <end position="266"/>
    </location>
</feature>
<keyword evidence="1" id="KW-1133">Transmembrane helix</keyword>
<dbReference type="EMBL" id="MU007022">
    <property type="protein sequence ID" value="KAF2433203.1"/>
    <property type="molecule type" value="Genomic_DNA"/>
</dbReference>
<dbReference type="Proteomes" id="UP000800235">
    <property type="component" value="Unassembled WGS sequence"/>
</dbReference>
<name>A0A9P4NXQ5_9PEZI</name>
<protein>
    <submittedName>
        <fullName evidence="2">Uncharacterized protein</fullName>
    </submittedName>
</protein>
<accession>A0A9P4NXQ5</accession>
<reference evidence="2" key="1">
    <citation type="journal article" date="2020" name="Stud. Mycol.">
        <title>101 Dothideomycetes genomes: a test case for predicting lifestyles and emergence of pathogens.</title>
        <authorList>
            <person name="Haridas S."/>
            <person name="Albert R."/>
            <person name="Binder M."/>
            <person name="Bloem J."/>
            <person name="Labutti K."/>
            <person name="Salamov A."/>
            <person name="Andreopoulos B."/>
            <person name="Baker S."/>
            <person name="Barry K."/>
            <person name="Bills G."/>
            <person name="Bluhm B."/>
            <person name="Cannon C."/>
            <person name="Castanera R."/>
            <person name="Culley D."/>
            <person name="Daum C."/>
            <person name="Ezra D."/>
            <person name="Gonzalez J."/>
            <person name="Henrissat B."/>
            <person name="Kuo A."/>
            <person name="Liang C."/>
            <person name="Lipzen A."/>
            <person name="Lutzoni F."/>
            <person name="Magnuson J."/>
            <person name="Mondo S."/>
            <person name="Nolan M."/>
            <person name="Ohm R."/>
            <person name="Pangilinan J."/>
            <person name="Park H.-J."/>
            <person name="Ramirez L."/>
            <person name="Alfaro M."/>
            <person name="Sun H."/>
            <person name="Tritt A."/>
            <person name="Yoshinaga Y."/>
            <person name="Zwiers L.-H."/>
            <person name="Turgeon B."/>
            <person name="Goodwin S."/>
            <person name="Spatafora J."/>
            <person name="Crous P."/>
            <person name="Grigoriev I."/>
        </authorList>
    </citation>
    <scope>NUCLEOTIDE SEQUENCE</scope>
    <source>
        <strain evidence="2">CBS 130266</strain>
    </source>
</reference>
<feature type="transmembrane region" description="Helical" evidence="1">
    <location>
        <begin position="98"/>
        <end position="116"/>
    </location>
</feature>
<evidence type="ECO:0000313" key="3">
    <source>
        <dbReference type="Proteomes" id="UP000800235"/>
    </source>
</evidence>
<keyword evidence="1" id="KW-0472">Membrane</keyword>
<keyword evidence="3" id="KW-1185">Reference proteome</keyword>
<dbReference type="AlphaFoldDB" id="A0A9P4NXQ5"/>
<evidence type="ECO:0000256" key="1">
    <source>
        <dbReference type="SAM" id="Phobius"/>
    </source>
</evidence>
<feature type="transmembrane region" description="Helical" evidence="1">
    <location>
        <begin position="168"/>
        <end position="188"/>
    </location>
</feature>